<reference evidence="2 3" key="1">
    <citation type="submission" date="2018-11" db="EMBL/GenBank/DDBJ databases">
        <title>Draft genome sequence of Gordonia sp. RS15-1S isolated from rice stems.</title>
        <authorList>
            <person name="Muangham S."/>
        </authorList>
    </citation>
    <scope>NUCLEOTIDE SEQUENCE [LARGE SCALE GENOMIC DNA]</scope>
    <source>
        <strain evidence="2 3">RS15-1S</strain>
    </source>
</reference>
<accession>A0A3N4GQH1</accession>
<gene>
    <name evidence="2" type="ORF">EF294_04715</name>
</gene>
<name>A0A3N4GQH1_9ACTN</name>
<dbReference type="AlphaFoldDB" id="A0A3N4GQH1"/>
<evidence type="ECO:0000313" key="2">
    <source>
        <dbReference type="EMBL" id="RPA65169.1"/>
    </source>
</evidence>
<proteinExistence type="predicted"/>
<comment type="caution">
    <text evidence="2">The sequence shown here is derived from an EMBL/GenBank/DDBJ whole genome shotgun (WGS) entry which is preliminary data.</text>
</comment>
<evidence type="ECO:0000256" key="1">
    <source>
        <dbReference type="SAM" id="MobiDB-lite"/>
    </source>
</evidence>
<feature type="compositionally biased region" description="Polar residues" evidence="1">
    <location>
        <begin position="139"/>
        <end position="148"/>
    </location>
</feature>
<feature type="region of interest" description="Disordered" evidence="1">
    <location>
        <begin position="137"/>
        <end position="156"/>
    </location>
</feature>
<organism evidence="2 3">
    <name type="scientific">Gordonia oryzae</name>
    <dbReference type="NCBI Taxonomy" id="2487349"/>
    <lineage>
        <taxon>Bacteria</taxon>
        <taxon>Bacillati</taxon>
        <taxon>Actinomycetota</taxon>
        <taxon>Actinomycetes</taxon>
        <taxon>Mycobacteriales</taxon>
        <taxon>Gordoniaceae</taxon>
        <taxon>Gordonia</taxon>
    </lineage>
</organism>
<dbReference type="EMBL" id="RKMH01000003">
    <property type="protein sequence ID" value="RPA65169.1"/>
    <property type="molecule type" value="Genomic_DNA"/>
</dbReference>
<sequence>MGAAIPWVRRSLECGDPLSAAIAAVTAPWMSDYVETITRSANSEVVNLCAAQSAAGFRMPDGGRQDREHALRLRRFAAGDTFPRGVLVPKEADRGAHHIHRMAVLRSPGQHGHRRTVEPMERSLALRDGCRLGIVGGSPCQSRQATRSNEQRSARS</sequence>
<protein>
    <submittedName>
        <fullName evidence="2">Uncharacterized protein</fullName>
    </submittedName>
</protein>
<keyword evidence="3" id="KW-1185">Reference proteome</keyword>
<dbReference type="Proteomes" id="UP000267536">
    <property type="component" value="Unassembled WGS sequence"/>
</dbReference>
<evidence type="ECO:0000313" key="3">
    <source>
        <dbReference type="Proteomes" id="UP000267536"/>
    </source>
</evidence>